<dbReference type="InterPro" id="IPR052029">
    <property type="entry name" value="PpiD_chaperone"/>
</dbReference>
<comment type="similarity">
    <text evidence="7">Belongs to the PpiD chaperone family.</text>
</comment>
<sequence>MRRRSPDTYHLLNGFSRMLHFFRTLIKSKVGAIVAIVILGVIALSFVAGDIGGSRNLGGAGSGTIAEVGGEDITSADLNREANEALQRVRQQDPTLSMSGLIARGGLEILLGDLIDLNALYAFGKEHGVIAGDRLIDSELQRAGALQPNAIPRESVANRLVARQVLSPAEYGAVMPRELAWRYGQLLGERRTGSIAVLPALAFAPEKAPGNAELQAYYKAHTSTFIRPERRVIRFATFGSDVVKNVPAPADAEIAKRYEANRAVYAAIERRSLTQLVVPTEAAAKAIVAEVAGGKTLDASAAEKGLAAAKVGPLSKQDLTAQSSAAVANAVFAAPKGQLVTARSPLGWYVVRIEAIDQQAGRSLDQVKGEIATALTADKRRAAISDFVAKIEEQFENGSNLPEVAKNLGLQVQSTPSLTADGAVYERPGEAVEPSLKPVLKTAFTMQENEPQVAETQPGAAFVIYDVTAVAPSAPAPFNEIVNDVKVAYALDRGAATAKAQAQAIQAAVRKGEKLDAAVAKLGKRLPAIERVGMTRPELAQIQRSGRQVPPPVRLLFAMARGTVKVQEAPQKRGWFVVVLDSVEPGKLDRNDASLAGAQRELGKVAGGEYAETLRKAITKSVGVKRNPAALSALRDELSGKSPE</sequence>
<comment type="caution">
    <text evidence="10">The sequence shown here is derived from an EMBL/GenBank/DDBJ whole genome shotgun (WGS) entry which is preliminary data.</text>
</comment>
<dbReference type="AlphaFoldDB" id="A0A7W7K6A8"/>
<proteinExistence type="inferred from homology"/>
<keyword evidence="11" id="KW-1185">Reference proteome</keyword>
<dbReference type="Pfam" id="PF13145">
    <property type="entry name" value="Rotamase_2"/>
    <property type="match status" value="1"/>
</dbReference>
<reference evidence="10 11" key="1">
    <citation type="submission" date="2020-08" db="EMBL/GenBank/DDBJ databases">
        <title>Functional genomics of gut bacteria from endangered species of beetles.</title>
        <authorList>
            <person name="Carlos-Shanley C."/>
        </authorList>
    </citation>
    <scope>NUCLEOTIDE SEQUENCE [LARGE SCALE GENOMIC DNA]</scope>
    <source>
        <strain evidence="10 11">S00245</strain>
    </source>
</reference>
<dbReference type="PANTHER" id="PTHR47529:SF1">
    <property type="entry name" value="PERIPLASMIC CHAPERONE PPID"/>
    <property type="match status" value="1"/>
</dbReference>
<keyword evidence="5 8" id="KW-0472">Membrane</keyword>
<feature type="transmembrane region" description="Helical" evidence="8">
    <location>
        <begin position="30"/>
        <end position="48"/>
    </location>
</feature>
<dbReference type="InterPro" id="IPR027304">
    <property type="entry name" value="Trigger_fact/SurA_dom_sf"/>
</dbReference>
<evidence type="ECO:0000256" key="8">
    <source>
        <dbReference type="SAM" id="Phobius"/>
    </source>
</evidence>
<evidence type="ECO:0000256" key="1">
    <source>
        <dbReference type="ARBA" id="ARBA00004401"/>
    </source>
</evidence>
<feature type="domain" description="PpiC" evidence="9">
    <location>
        <begin position="249"/>
        <end position="368"/>
    </location>
</feature>
<dbReference type="Pfam" id="PF13624">
    <property type="entry name" value="SurA_N_3"/>
    <property type="match status" value="1"/>
</dbReference>
<dbReference type="PANTHER" id="PTHR47529">
    <property type="entry name" value="PEPTIDYL-PROLYL CIS-TRANS ISOMERASE D"/>
    <property type="match status" value="1"/>
</dbReference>
<keyword evidence="4 8" id="KW-1133">Transmembrane helix</keyword>
<dbReference type="RefSeq" id="WP_246381086.1">
    <property type="nucleotide sequence ID" value="NZ_JACHLR010000001.1"/>
</dbReference>
<evidence type="ECO:0000313" key="11">
    <source>
        <dbReference type="Proteomes" id="UP000555448"/>
    </source>
</evidence>
<evidence type="ECO:0000256" key="6">
    <source>
        <dbReference type="ARBA" id="ARBA00023186"/>
    </source>
</evidence>
<name>A0A7W7K6A8_9SPHN</name>
<accession>A0A7W7K6A8</accession>
<dbReference type="InterPro" id="IPR000297">
    <property type="entry name" value="PPIase_PpiC"/>
</dbReference>
<dbReference type="GO" id="GO:0005886">
    <property type="term" value="C:plasma membrane"/>
    <property type="evidence" value="ECO:0007669"/>
    <property type="project" value="UniProtKB-SubCell"/>
</dbReference>
<evidence type="ECO:0000256" key="7">
    <source>
        <dbReference type="ARBA" id="ARBA00038408"/>
    </source>
</evidence>
<evidence type="ECO:0000256" key="3">
    <source>
        <dbReference type="ARBA" id="ARBA00022692"/>
    </source>
</evidence>
<evidence type="ECO:0000256" key="4">
    <source>
        <dbReference type="ARBA" id="ARBA00022989"/>
    </source>
</evidence>
<comment type="subcellular location">
    <subcellularLocation>
        <location evidence="1">Cell membrane</location>
        <topology evidence="1">Single-pass type II membrane protein</topology>
    </subcellularLocation>
</comment>
<evidence type="ECO:0000256" key="5">
    <source>
        <dbReference type="ARBA" id="ARBA00023136"/>
    </source>
</evidence>
<dbReference type="EC" id="5.2.1.8" evidence="10"/>
<evidence type="ECO:0000259" key="9">
    <source>
        <dbReference type="Pfam" id="PF13145"/>
    </source>
</evidence>
<protein>
    <submittedName>
        <fullName evidence="10">Peptidyl-prolyl cis-trans isomerase D</fullName>
        <ecNumber evidence="10">5.2.1.8</ecNumber>
    </submittedName>
</protein>
<gene>
    <name evidence="10" type="ORF">HNO88_000339</name>
</gene>
<keyword evidence="3 8" id="KW-0812">Transmembrane</keyword>
<keyword evidence="2" id="KW-1003">Cell membrane</keyword>
<keyword evidence="10" id="KW-0413">Isomerase</keyword>
<dbReference type="GO" id="GO:0003755">
    <property type="term" value="F:peptidyl-prolyl cis-trans isomerase activity"/>
    <property type="evidence" value="ECO:0007669"/>
    <property type="project" value="UniProtKB-EC"/>
</dbReference>
<evidence type="ECO:0000313" key="10">
    <source>
        <dbReference type="EMBL" id="MBB4857042.1"/>
    </source>
</evidence>
<evidence type="ECO:0000256" key="2">
    <source>
        <dbReference type="ARBA" id="ARBA00022475"/>
    </source>
</evidence>
<dbReference type="EMBL" id="JACHLR010000001">
    <property type="protein sequence ID" value="MBB4857042.1"/>
    <property type="molecule type" value="Genomic_DNA"/>
</dbReference>
<dbReference type="Proteomes" id="UP000555448">
    <property type="component" value="Unassembled WGS sequence"/>
</dbReference>
<dbReference type="SUPFAM" id="SSF109998">
    <property type="entry name" value="Triger factor/SurA peptide-binding domain-like"/>
    <property type="match status" value="1"/>
</dbReference>
<keyword evidence="6" id="KW-0143">Chaperone</keyword>
<organism evidence="10 11">
    <name type="scientific">Novosphingobium chloroacetimidivorans</name>
    <dbReference type="NCBI Taxonomy" id="1428314"/>
    <lineage>
        <taxon>Bacteria</taxon>
        <taxon>Pseudomonadati</taxon>
        <taxon>Pseudomonadota</taxon>
        <taxon>Alphaproteobacteria</taxon>
        <taxon>Sphingomonadales</taxon>
        <taxon>Sphingomonadaceae</taxon>
        <taxon>Novosphingobium</taxon>
    </lineage>
</organism>